<feature type="compositionally biased region" description="Polar residues" evidence="25">
    <location>
        <begin position="701"/>
        <end position="718"/>
    </location>
</feature>
<dbReference type="PRINTS" id="PR00658">
    <property type="entry name" value="CD44"/>
</dbReference>
<evidence type="ECO:0000313" key="29">
    <source>
        <dbReference type="Ensembl" id="ENSGALP00010037733.1"/>
    </source>
</evidence>
<dbReference type="GeneID" id="395666"/>
<feature type="region of interest" description="Disordered" evidence="25">
    <location>
        <begin position="693"/>
        <end position="778"/>
    </location>
</feature>
<keyword evidence="17" id="KW-0966">Cell projection</keyword>
<evidence type="ECO:0000256" key="16">
    <source>
        <dbReference type="ARBA" id="ARBA00023180"/>
    </source>
</evidence>
<evidence type="ECO:0007829" key="31">
    <source>
        <dbReference type="PeptideAtlas" id="A0A8V1A5L8"/>
    </source>
</evidence>
<evidence type="ECO:0000256" key="7">
    <source>
        <dbReference type="ARBA" id="ARBA00022553"/>
    </source>
</evidence>
<name>A0A8V1A5L8_CHICK</name>
<evidence type="ECO:0000256" key="11">
    <source>
        <dbReference type="ARBA" id="ARBA00022974"/>
    </source>
</evidence>
<keyword evidence="31" id="KW-1267">Proteomics identification</keyword>
<feature type="compositionally biased region" description="Polar residues" evidence="25">
    <location>
        <begin position="643"/>
        <end position="653"/>
    </location>
</feature>
<evidence type="ECO:0000256" key="27">
    <source>
        <dbReference type="SAM" id="SignalP"/>
    </source>
</evidence>
<evidence type="ECO:0000256" key="6">
    <source>
        <dbReference type="ARBA" id="ARBA00022525"/>
    </source>
</evidence>
<keyword evidence="13 26" id="KW-0472">Membrane</keyword>
<evidence type="ECO:0000256" key="10">
    <source>
        <dbReference type="ARBA" id="ARBA00022889"/>
    </source>
</evidence>
<dbReference type="PANTHER" id="PTHR10225:SF6">
    <property type="entry name" value="CD44 ANTIGEN"/>
    <property type="match status" value="1"/>
</dbReference>
<evidence type="ECO:0000256" key="23">
    <source>
        <dbReference type="ARBA" id="ARBA00032917"/>
    </source>
</evidence>
<feature type="region of interest" description="Disordered" evidence="25">
    <location>
        <begin position="620"/>
        <end position="661"/>
    </location>
</feature>
<sequence>MANFYLLATFGLCLLKFCLTETQFNITCRYGGVFHVEKNGRYSLTRAEAIELCRALNSTLATLEQFERAHALGFETCRYGFIVGHIVIPRINPYHLCAANHTGIYKLSANTTGRYDAYCYNATETRSKACEPIERIDITFLSNQSEIVIDNEDGSRYNADGTRHSGDSSTSGVDDENLGSGSIHDTTPGDASIRRSSPSYYGSVTPYSHMPDHSSGGGEKDFPVKHYDDEISPTSTDILATAADFPREDDVQHPASTTVDSQHETLLEVSTQDYWKPYYTDEEERYPSSAGRALVTSETEKRQGPTQHPLLHSVHYGWISQGQNPANTTGATEQQEFTPPGENDIEKETSYTAMVPNHGAKQNDSAQDPLVYPGWGKEDYSIQPTIMDRVIPSRESNREKESSNTALATPDRAPHEDPTQPTLPSGNEAAQSTEGTTHSTDAPGGPVLLGLDPISTNEAGDESLLTGTITVSTDVFHAEEATSRPLAPSTQPGSESEQANATGGSHVSLIPGVFPDIDEHLNPLPTHLSTTLATPDRAPHEDPTQPTLPSGNEAAQSTEGTTRSADAPGGPVLLGLDPVSTNEAGDESLLTGTITDSNDVLKPEDVTQEAWTPRVINTALATPDDGHHEDPTQPTLPSDIEAAQSTEGTTRSTDAPGGPVLLGLDPISTNEAGDESLLTGTITVSTDVFHAEEATSRPLAPSTQPGSESEQASATGGSHVSLIPGVFPDMDDRLYQLPTPPPSRSTSNIDSDQGPHKGDGEPTSSPGLSTTTTVTSQPGTAHVPEWLIIVAALLALALILAVCIAVNSRRRCGQKKKLVINNGKGAVEDRKTRELNGDASKSQEMVHLVHKEQSNDRTGACDEFLTVDETQNHQDGDMKSGV</sequence>
<dbReference type="OrthoDB" id="9938473at2759"/>
<evidence type="ECO:0000256" key="22">
    <source>
        <dbReference type="ARBA" id="ARBA00032514"/>
    </source>
</evidence>
<keyword evidence="9 27" id="KW-0732">Signal</keyword>
<evidence type="ECO:0000259" key="28">
    <source>
        <dbReference type="PROSITE" id="PS50963"/>
    </source>
</evidence>
<feature type="signal peptide" evidence="27">
    <location>
        <begin position="1"/>
        <end position="20"/>
    </location>
</feature>
<dbReference type="Gene3D" id="3.10.100.10">
    <property type="entry name" value="Mannose-Binding Protein A, subunit A"/>
    <property type="match status" value="1"/>
</dbReference>
<dbReference type="GO" id="GO:0032991">
    <property type="term" value="C:protein-containing complex"/>
    <property type="evidence" value="ECO:0007669"/>
    <property type="project" value="UniProtKB-ARBA"/>
</dbReference>
<dbReference type="GO" id="GO:0005902">
    <property type="term" value="C:microvillus"/>
    <property type="evidence" value="ECO:0007669"/>
    <property type="project" value="UniProtKB-SubCell"/>
</dbReference>
<evidence type="ECO:0000256" key="5">
    <source>
        <dbReference type="ARBA" id="ARBA00022475"/>
    </source>
</evidence>
<dbReference type="PROSITE" id="PS01241">
    <property type="entry name" value="LINK_1"/>
    <property type="match status" value="1"/>
</dbReference>
<proteinExistence type="evidence at protein level"/>
<accession>A0A8V1A5L8</accession>
<keyword evidence="5" id="KW-1003">Cell membrane</keyword>
<dbReference type="GO" id="GO:0042981">
    <property type="term" value="P:regulation of apoptotic process"/>
    <property type="evidence" value="ECO:0007669"/>
    <property type="project" value="UniProtKB-ARBA"/>
</dbReference>
<reference evidence="29" key="1">
    <citation type="submission" date="2020-11" db="EMBL/GenBank/DDBJ databases">
        <title>Gallus gallus (Chicken) genome, bGalGal1, GRCg7b, maternal haplotype autosomes + Z &amp; W.</title>
        <authorList>
            <person name="Warren W."/>
            <person name="Formenti G."/>
            <person name="Fedrigo O."/>
            <person name="Haase B."/>
            <person name="Mountcastle J."/>
            <person name="Balacco J."/>
            <person name="Tracey A."/>
            <person name="Schneider V."/>
            <person name="Okimoto R."/>
            <person name="Cheng H."/>
            <person name="Hawken R."/>
            <person name="Howe K."/>
            <person name="Jarvis E.D."/>
        </authorList>
    </citation>
    <scope>NUCLEOTIDE SEQUENCE [LARGE SCALE GENOMIC DNA]</scope>
    <source>
        <strain evidence="29">Broiler</strain>
    </source>
</reference>
<keyword evidence="10" id="KW-0130">Cell adhesion</keyword>
<dbReference type="SMR" id="A0A8V1A5L8"/>
<dbReference type="SUPFAM" id="SSF56436">
    <property type="entry name" value="C-type lectin-like"/>
    <property type="match status" value="1"/>
</dbReference>
<evidence type="ECO:0000256" key="4">
    <source>
        <dbReference type="ARBA" id="ARBA00020474"/>
    </source>
</evidence>
<dbReference type="InterPro" id="IPR016186">
    <property type="entry name" value="C-type_lectin-like/link_sf"/>
</dbReference>
<reference evidence="29" key="2">
    <citation type="submission" date="2025-08" db="UniProtKB">
        <authorList>
            <consortium name="Ensembl"/>
        </authorList>
    </citation>
    <scope>IDENTIFICATION</scope>
    <source>
        <strain evidence="29">broiler</strain>
    </source>
</reference>
<dbReference type="GO" id="GO:0009653">
    <property type="term" value="P:anatomical structure morphogenesis"/>
    <property type="evidence" value="ECO:0007669"/>
    <property type="project" value="UniProtKB-ARBA"/>
</dbReference>
<feature type="chain" id="PRO_5036493200" description="CD44 antigen" evidence="27">
    <location>
        <begin position="21"/>
        <end position="882"/>
    </location>
</feature>
<evidence type="ECO:0000256" key="15">
    <source>
        <dbReference type="ARBA" id="ARBA00023170"/>
    </source>
</evidence>
<keyword evidence="15" id="KW-0675">Receptor</keyword>
<feature type="region of interest" description="Disordered" evidence="25">
    <location>
        <begin position="480"/>
        <end position="597"/>
    </location>
</feature>
<dbReference type="PRINTS" id="PR01265">
    <property type="entry name" value="LINKMODULE"/>
</dbReference>
<dbReference type="GeneTree" id="ENSGT00530000063822"/>
<reference evidence="29" key="3">
    <citation type="submission" date="2025-09" db="UniProtKB">
        <authorList>
            <consortium name="Ensembl"/>
        </authorList>
    </citation>
    <scope>IDENTIFICATION</scope>
    <source>
        <strain evidence="29">broiler</strain>
    </source>
</reference>
<dbReference type="CDD" id="cd03516">
    <property type="entry name" value="Link_domain_CD44_like"/>
    <property type="match status" value="1"/>
</dbReference>
<evidence type="ECO:0000256" key="19">
    <source>
        <dbReference type="ARBA" id="ARBA00029928"/>
    </source>
</evidence>
<dbReference type="Ensembl" id="ENSGALT00010060990.1">
    <property type="protein sequence ID" value="ENSGALP00010037733.1"/>
    <property type="gene ID" value="ENSGALG00010024974.1"/>
</dbReference>
<comment type="caution">
    <text evidence="24">Lacks conserved residue(s) required for the propagation of feature annotation.</text>
</comment>
<feature type="transmembrane region" description="Helical" evidence="26">
    <location>
        <begin position="786"/>
        <end position="807"/>
    </location>
</feature>
<evidence type="ECO:0000256" key="26">
    <source>
        <dbReference type="SAM" id="Phobius"/>
    </source>
</evidence>
<evidence type="ECO:0000256" key="1">
    <source>
        <dbReference type="ARBA" id="ARBA00004105"/>
    </source>
</evidence>
<dbReference type="SMART" id="SM00445">
    <property type="entry name" value="LINK"/>
    <property type="match status" value="1"/>
</dbReference>
<evidence type="ECO:0000256" key="3">
    <source>
        <dbReference type="ARBA" id="ARBA00004613"/>
    </source>
</evidence>
<evidence type="ECO:0000256" key="12">
    <source>
        <dbReference type="ARBA" id="ARBA00022989"/>
    </source>
</evidence>
<evidence type="ECO:0000313" key="30">
    <source>
        <dbReference type="Proteomes" id="UP000000539"/>
    </source>
</evidence>
<evidence type="ECO:0000256" key="24">
    <source>
        <dbReference type="PROSITE-ProRule" id="PRU00323"/>
    </source>
</evidence>
<feature type="compositionally biased region" description="Basic and acidic residues" evidence="25">
    <location>
        <begin position="391"/>
        <end position="402"/>
    </location>
</feature>
<dbReference type="Proteomes" id="UP000000539">
    <property type="component" value="Chromosome 5"/>
</dbReference>
<feature type="region of interest" description="Disordered" evidence="25">
    <location>
        <begin position="152"/>
        <end position="223"/>
    </location>
</feature>
<keyword evidence="6" id="KW-0964">Secreted</keyword>
<dbReference type="InterPro" id="IPR016187">
    <property type="entry name" value="CTDL_fold"/>
</dbReference>
<dbReference type="GO" id="GO:0007155">
    <property type="term" value="P:cell adhesion"/>
    <property type="evidence" value="ECO:0007669"/>
    <property type="project" value="UniProtKB-KW"/>
</dbReference>
<feature type="region of interest" description="Disordered" evidence="25">
    <location>
        <begin position="320"/>
        <end position="345"/>
    </location>
</feature>
<feature type="compositionally biased region" description="Polar residues" evidence="25">
    <location>
        <begin position="320"/>
        <end position="337"/>
    </location>
</feature>
<dbReference type="AlphaFoldDB" id="A0A8V1A5L8"/>
<dbReference type="Pfam" id="PF00193">
    <property type="entry name" value="Xlink"/>
    <property type="match status" value="1"/>
</dbReference>
<evidence type="ECO:0000256" key="13">
    <source>
        <dbReference type="ARBA" id="ARBA00023136"/>
    </source>
</evidence>
<dbReference type="InterPro" id="IPR001231">
    <property type="entry name" value="CD44_antigen"/>
</dbReference>
<dbReference type="PANTHER" id="PTHR10225">
    <property type="entry name" value="HYALURONAN RECEPTOR"/>
    <property type="match status" value="1"/>
</dbReference>
<feature type="compositionally biased region" description="Polar residues" evidence="25">
    <location>
        <begin position="419"/>
        <end position="440"/>
    </location>
</feature>
<organism evidence="29 30">
    <name type="scientific">Gallus gallus</name>
    <name type="common">Chicken</name>
    <dbReference type="NCBI Taxonomy" id="9031"/>
    <lineage>
        <taxon>Eukaryota</taxon>
        <taxon>Metazoa</taxon>
        <taxon>Chordata</taxon>
        <taxon>Craniata</taxon>
        <taxon>Vertebrata</taxon>
        <taxon>Euteleostomi</taxon>
        <taxon>Archelosauria</taxon>
        <taxon>Archosauria</taxon>
        <taxon>Dinosauria</taxon>
        <taxon>Saurischia</taxon>
        <taxon>Theropoda</taxon>
        <taxon>Coelurosauria</taxon>
        <taxon>Aves</taxon>
        <taxon>Neognathae</taxon>
        <taxon>Galloanserae</taxon>
        <taxon>Galliformes</taxon>
        <taxon>Phasianidae</taxon>
        <taxon>Phasianinae</taxon>
        <taxon>Gallus</taxon>
    </lineage>
</organism>
<evidence type="ECO:0000256" key="8">
    <source>
        <dbReference type="ARBA" id="ARBA00022692"/>
    </source>
</evidence>
<dbReference type="GO" id="GO:0005886">
    <property type="term" value="C:plasma membrane"/>
    <property type="evidence" value="ECO:0007669"/>
    <property type="project" value="UniProtKB-SubCell"/>
</dbReference>
<evidence type="ECO:0000256" key="2">
    <source>
        <dbReference type="ARBA" id="ARBA00004251"/>
    </source>
</evidence>
<dbReference type="GO" id="GO:0048731">
    <property type="term" value="P:system development"/>
    <property type="evidence" value="ECO:0007669"/>
    <property type="project" value="UniProtKB-ARBA"/>
</dbReference>
<keyword evidence="7" id="KW-0597">Phosphoprotein</keyword>
<feature type="domain" description="Link" evidence="28">
    <location>
        <begin position="32"/>
        <end position="121"/>
    </location>
</feature>
<keyword evidence="16" id="KW-0325">Glycoprotein</keyword>
<feature type="region of interest" description="Disordered" evidence="25">
    <location>
        <begin position="390"/>
        <end position="462"/>
    </location>
</feature>
<dbReference type="GO" id="GO:0005576">
    <property type="term" value="C:extracellular region"/>
    <property type="evidence" value="ECO:0007669"/>
    <property type="project" value="UniProtKB-SubCell"/>
</dbReference>
<feature type="compositionally biased region" description="Polar residues" evidence="25">
    <location>
        <begin position="488"/>
        <end position="505"/>
    </location>
</feature>
<dbReference type="InterPro" id="IPR043210">
    <property type="entry name" value="CD44_antigen-like"/>
</dbReference>
<dbReference type="CTD" id="960"/>
<dbReference type="GO" id="GO:0009986">
    <property type="term" value="C:cell surface"/>
    <property type="evidence" value="ECO:0007669"/>
    <property type="project" value="UniProtKB-ARBA"/>
</dbReference>
<comment type="subcellular location">
    <subcellularLocation>
        <location evidence="2">Cell membrane</location>
        <topology evidence="2">Single-pass type I membrane protein</topology>
    </subcellularLocation>
    <subcellularLocation>
        <location evidence="1">Cell projection</location>
        <location evidence="1">Microvillus</location>
    </subcellularLocation>
    <subcellularLocation>
        <location evidence="3">Secreted</location>
    </subcellularLocation>
</comment>
<keyword evidence="11" id="KW-0654">Proteoglycan</keyword>
<dbReference type="GO" id="GO:0005540">
    <property type="term" value="F:hyaluronic acid binding"/>
    <property type="evidence" value="ECO:0007669"/>
    <property type="project" value="InterPro"/>
</dbReference>
<dbReference type="InterPro" id="IPR000538">
    <property type="entry name" value="Link_dom"/>
</dbReference>
<evidence type="ECO:0000256" key="14">
    <source>
        <dbReference type="ARBA" id="ARBA00023157"/>
    </source>
</evidence>
<keyword evidence="12 26" id="KW-1133">Transmembrane helix</keyword>
<dbReference type="RefSeq" id="XP_015142451.3">
    <property type="nucleotide sequence ID" value="XM_015286965.4"/>
</dbReference>
<evidence type="ECO:0000256" key="25">
    <source>
        <dbReference type="SAM" id="MobiDB-lite"/>
    </source>
</evidence>
<evidence type="ECO:0000256" key="20">
    <source>
        <dbReference type="ARBA" id="ARBA00031179"/>
    </source>
</evidence>
<protein>
    <recommendedName>
        <fullName evidence="4">CD44 antigen</fullName>
    </recommendedName>
    <alternativeName>
        <fullName evidence="22">GP90 lymphocyte homing/adhesion receptor</fullName>
    </alternativeName>
    <alternativeName>
        <fullName evidence="21">HUTCH-I</fullName>
    </alternativeName>
    <alternativeName>
        <fullName evidence="23">Hermes antigen</fullName>
    </alternativeName>
    <alternativeName>
        <fullName evidence="20">Hyaluronate receptor</fullName>
    </alternativeName>
    <alternativeName>
        <fullName evidence="18">Phagocytic glycoprotein 1</fullName>
    </alternativeName>
    <alternativeName>
        <fullName evidence="19">Phagocytic glycoprotein I</fullName>
    </alternativeName>
</protein>
<dbReference type="FunFam" id="3.10.100.10:FF:000004">
    <property type="entry name" value="CD44 antigen isoform X2"/>
    <property type="match status" value="1"/>
</dbReference>
<keyword evidence="30" id="KW-1185">Reference proteome</keyword>
<gene>
    <name evidence="29" type="primary">CD44</name>
</gene>
<keyword evidence="8 26" id="KW-0812">Transmembrane</keyword>
<feature type="compositionally biased region" description="Polar residues" evidence="25">
    <location>
        <begin position="544"/>
        <end position="564"/>
    </location>
</feature>
<evidence type="ECO:0000256" key="21">
    <source>
        <dbReference type="ARBA" id="ARBA00031823"/>
    </source>
</evidence>
<evidence type="ECO:0000256" key="18">
    <source>
        <dbReference type="ARBA" id="ARBA00029917"/>
    </source>
</evidence>
<feature type="compositionally biased region" description="Polar residues" evidence="25">
    <location>
        <begin position="194"/>
        <end position="206"/>
    </location>
</feature>
<feature type="compositionally biased region" description="Low complexity" evidence="25">
    <location>
        <begin position="761"/>
        <end position="778"/>
    </location>
</feature>
<evidence type="ECO:0000256" key="17">
    <source>
        <dbReference type="ARBA" id="ARBA00023273"/>
    </source>
</evidence>
<evidence type="ECO:0000256" key="9">
    <source>
        <dbReference type="ARBA" id="ARBA00022729"/>
    </source>
</evidence>
<dbReference type="PROSITE" id="PS50963">
    <property type="entry name" value="LINK_2"/>
    <property type="match status" value="1"/>
</dbReference>
<keyword evidence="14" id="KW-1015">Disulfide bond</keyword>